<dbReference type="EMBL" id="NMTZ01000002">
    <property type="protein sequence ID" value="PDX85140.1"/>
    <property type="molecule type" value="Genomic_DNA"/>
</dbReference>
<evidence type="ECO:0000313" key="4">
    <source>
        <dbReference type="Proteomes" id="UP000220480"/>
    </source>
</evidence>
<sequence>MIHCNKLKNIPTRVNIIGVPISVVNMESCISFLFSNWDAVHGNYVCVSNVHTTVMAHDDPQYYKVQAESLLSVPDGKPLSVIGRKKFPQMNRVTGPDLMRRLFEESKEKKIRHYFYGTTQENINALLEKIKKEYPWVEVVG</sequence>
<dbReference type="PANTHER" id="PTHR34136">
    <property type="match status" value="1"/>
</dbReference>
<evidence type="ECO:0008006" key="5">
    <source>
        <dbReference type="Google" id="ProtNLM"/>
    </source>
</evidence>
<accession>A0A2A7B1B6</accession>
<dbReference type="AlphaFoldDB" id="A0A2A7B1B6"/>
<protein>
    <recommendedName>
        <fullName evidence="5">Glycosyltransferase</fullName>
    </recommendedName>
</protein>
<keyword evidence="1" id="KW-0328">Glycosyltransferase</keyword>
<name>A0A2A7B1B6_9FIRM</name>
<dbReference type="Proteomes" id="UP000220480">
    <property type="component" value="Unassembled WGS sequence"/>
</dbReference>
<dbReference type="GO" id="GO:0016758">
    <property type="term" value="F:hexosyltransferase activity"/>
    <property type="evidence" value="ECO:0007669"/>
    <property type="project" value="TreeGrafter"/>
</dbReference>
<keyword evidence="2" id="KW-0808">Transferase</keyword>
<reference evidence="3 4" key="1">
    <citation type="journal article" date="2017" name="Front. Microbiol.">
        <title>New Insights into the Diversity of the Genus Faecalibacterium.</title>
        <authorList>
            <person name="Benevides L."/>
            <person name="Burman S."/>
            <person name="Martin R."/>
            <person name="Robert V."/>
            <person name="Thomas M."/>
            <person name="Miquel S."/>
            <person name="Chain F."/>
            <person name="Sokol H."/>
            <person name="Bermudez-Humaran L.G."/>
            <person name="Morrison M."/>
            <person name="Langella P."/>
            <person name="Azevedo V.A."/>
            <person name="Chatel J.M."/>
            <person name="Soares S."/>
        </authorList>
    </citation>
    <scope>NUCLEOTIDE SEQUENCE [LARGE SCALE GENOMIC DNA]</scope>
    <source>
        <strain evidence="3 4">CNCM I 4644</strain>
    </source>
</reference>
<gene>
    <name evidence="3" type="ORF">CGS59_00705</name>
</gene>
<dbReference type="PANTHER" id="PTHR34136:SF1">
    <property type="entry name" value="UDP-N-ACETYL-D-MANNOSAMINURONIC ACID TRANSFERASE"/>
    <property type="match status" value="1"/>
</dbReference>
<dbReference type="InterPro" id="IPR004629">
    <property type="entry name" value="WecG_TagA_CpsF"/>
</dbReference>
<evidence type="ECO:0000256" key="1">
    <source>
        <dbReference type="ARBA" id="ARBA00022676"/>
    </source>
</evidence>
<evidence type="ECO:0000256" key="2">
    <source>
        <dbReference type="ARBA" id="ARBA00022679"/>
    </source>
</evidence>
<dbReference type="Pfam" id="PF03808">
    <property type="entry name" value="Glyco_tran_WecG"/>
    <property type="match status" value="1"/>
</dbReference>
<evidence type="ECO:0000313" key="3">
    <source>
        <dbReference type="EMBL" id="PDX85140.1"/>
    </source>
</evidence>
<proteinExistence type="predicted"/>
<comment type="caution">
    <text evidence="3">The sequence shown here is derived from an EMBL/GenBank/DDBJ whole genome shotgun (WGS) entry which is preliminary data.</text>
</comment>
<organism evidence="3 4">
    <name type="scientific">Faecalibacterium prausnitzii</name>
    <dbReference type="NCBI Taxonomy" id="853"/>
    <lineage>
        <taxon>Bacteria</taxon>
        <taxon>Bacillati</taxon>
        <taxon>Bacillota</taxon>
        <taxon>Clostridia</taxon>
        <taxon>Eubacteriales</taxon>
        <taxon>Oscillospiraceae</taxon>
        <taxon>Faecalibacterium</taxon>
    </lineage>
</organism>